<dbReference type="SUPFAM" id="SSF56317">
    <property type="entry name" value="Carbon-nitrogen hydrolase"/>
    <property type="match status" value="1"/>
</dbReference>
<evidence type="ECO:0000313" key="3">
    <source>
        <dbReference type="EMBL" id="KAF5872152.1"/>
    </source>
</evidence>
<dbReference type="GO" id="GO:0030163">
    <property type="term" value="P:protein catabolic process"/>
    <property type="evidence" value="ECO:0007669"/>
    <property type="project" value="TreeGrafter"/>
</dbReference>
<feature type="compositionally biased region" description="Polar residues" evidence="1">
    <location>
        <begin position="371"/>
        <end position="385"/>
    </location>
</feature>
<dbReference type="GO" id="GO:0070773">
    <property type="term" value="F:protein-N-terminal glutamine amidohydrolase activity"/>
    <property type="evidence" value="ECO:0007669"/>
    <property type="project" value="InterPro"/>
</dbReference>
<feature type="compositionally biased region" description="Pro residues" evidence="1">
    <location>
        <begin position="472"/>
        <end position="484"/>
    </location>
</feature>
<organism evidence="3 4">
    <name type="scientific">Botrytis fragariae</name>
    <dbReference type="NCBI Taxonomy" id="1964551"/>
    <lineage>
        <taxon>Eukaryota</taxon>
        <taxon>Fungi</taxon>
        <taxon>Dikarya</taxon>
        <taxon>Ascomycota</taxon>
        <taxon>Pezizomycotina</taxon>
        <taxon>Leotiomycetes</taxon>
        <taxon>Helotiales</taxon>
        <taxon>Sclerotiniaceae</taxon>
        <taxon>Botrytis</taxon>
    </lineage>
</organism>
<dbReference type="RefSeq" id="XP_037191098.1">
    <property type="nucleotide sequence ID" value="XM_037335888.1"/>
</dbReference>
<evidence type="ECO:0000313" key="4">
    <source>
        <dbReference type="Proteomes" id="UP000531561"/>
    </source>
</evidence>
<dbReference type="OrthoDB" id="201515at2759"/>
<comment type="caution">
    <text evidence="3">The sequence shown here is derived from an EMBL/GenBank/DDBJ whole genome shotgun (WGS) entry which is preliminary data.</text>
</comment>
<dbReference type="PANTHER" id="PTHR11750:SF26">
    <property type="entry name" value="PROTEIN N-TERMINAL AMIDASE"/>
    <property type="match status" value="1"/>
</dbReference>
<dbReference type="Proteomes" id="UP000531561">
    <property type="component" value="Unassembled WGS sequence"/>
</dbReference>
<dbReference type="InterPro" id="IPR036526">
    <property type="entry name" value="C-N_Hydrolase_sf"/>
</dbReference>
<dbReference type="AlphaFoldDB" id="A0A8H6AR89"/>
<dbReference type="InterPro" id="IPR003010">
    <property type="entry name" value="C-N_Hydrolase"/>
</dbReference>
<name>A0A8H6AR89_9HELO</name>
<dbReference type="Pfam" id="PF00795">
    <property type="entry name" value="CN_hydrolase"/>
    <property type="match status" value="1"/>
</dbReference>
<gene>
    <name evidence="3" type="ORF">Bfra_005506</name>
</gene>
<evidence type="ECO:0000256" key="1">
    <source>
        <dbReference type="SAM" id="MobiDB-lite"/>
    </source>
</evidence>
<dbReference type="CDD" id="cd07566">
    <property type="entry name" value="ScNTA1_like"/>
    <property type="match status" value="1"/>
</dbReference>
<feature type="compositionally biased region" description="Polar residues" evidence="1">
    <location>
        <begin position="423"/>
        <end position="436"/>
    </location>
</feature>
<proteinExistence type="predicted"/>
<dbReference type="GO" id="GO:0008418">
    <property type="term" value="F:protein-N-terminal asparagine amidohydrolase activity"/>
    <property type="evidence" value="ECO:0007669"/>
    <property type="project" value="InterPro"/>
</dbReference>
<keyword evidence="4" id="KW-1185">Reference proteome</keyword>
<feature type="domain" description="CN hydrolase" evidence="2">
    <location>
        <begin position="1"/>
        <end position="308"/>
    </location>
</feature>
<reference evidence="3 4" key="1">
    <citation type="journal article" date="2020" name="Phytopathology">
        <title>A high-quality genome resource of Botrytis fragariae, a new and rapidly spreading fungal pathogen causing strawberry gray mold in the U.S.A.</title>
        <authorList>
            <person name="Wu Y."/>
            <person name="Saski C.A."/>
            <person name="Schnabel G."/>
            <person name="Xiao S."/>
            <person name="Hu M."/>
        </authorList>
    </citation>
    <scope>NUCLEOTIDE SEQUENCE [LARGE SCALE GENOMIC DNA]</scope>
    <source>
        <strain evidence="3 4">BVB16</strain>
    </source>
</reference>
<dbReference type="PROSITE" id="PS50263">
    <property type="entry name" value="CN_HYDROLASE"/>
    <property type="match status" value="1"/>
</dbReference>
<accession>A0A8H6AR89</accession>
<keyword evidence="3" id="KW-0378">Hydrolase</keyword>
<feature type="compositionally biased region" description="Basic and acidic residues" evidence="1">
    <location>
        <begin position="345"/>
        <end position="354"/>
    </location>
</feature>
<evidence type="ECO:0000259" key="2">
    <source>
        <dbReference type="PROSITE" id="PS50263"/>
    </source>
</evidence>
<dbReference type="EMBL" id="JABFCT010000010">
    <property type="protein sequence ID" value="KAF5872152.1"/>
    <property type="molecule type" value="Genomic_DNA"/>
</dbReference>
<dbReference type="Gene3D" id="3.60.110.10">
    <property type="entry name" value="Carbon-nitrogen hydrolase"/>
    <property type="match status" value="1"/>
</dbReference>
<feature type="compositionally biased region" description="Low complexity" evidence="1">
    <location>
        <begin position="447"/>
        <end position="467"/>
    </location>
</feature>
<dbReference type="InterPro" id="IPR039703">
    <property type="entry name" value="Nta1"/>
</dbReference>
<sequence length="570" mass="62875">MKIACLQFAPVLGDVDNNLTRADAVLAKANVQDLDLLVLPELAFSGYNFKSLQHISPYLEPTTSGISSLWARTTALKHECVVIVGYPEKVDISPNWPASPEYYNSAITVNKDGETVSNYRKSFLYYNESKWALEGPDGFFDGEIEGLGNVAIGICKWPTKSFEREHGSQVRLFCSLPVLRPTLTSYSPYKFEAPWNAWEFAYHIMHKQANLVVLSMAWRTREDVRSYSRQPREPDMDTLAYWLARLEPIIREEQKGEIIVVFANRTGVEDDAVYTGTSAVLGICGGEVKVYGLLGRGEKELLVVDTNVRPKAKLVADPMPPLPEKADTDLSKHVHTNSPKSPTKLGDKSKKSESRALPQLDPIDPHKTAKRTNNSIDEILNTVTPVSPVEPMSPHAYFSTLGTKRSKVSDTPPTTKPPAKLDTSVSGSSFDRTPTPFSEPKINLGDSIASPTPVSIPIIPSKPSTAAKGRPLTPPTSPCVPPTPSKSSFRPVSPKSRNASRTRPLEQDPLILHPQDLAQDSDIIDSIIGVIDEQEKGQKFVVMGPLKISNKLPPVSTRRTFTARPRSTVW</sequence>
<feature type="region of interest" description="Disordered" evidence="1">
    <location>
        <begin position="314"/>
        <end position="511"/>
    </location>
</feature>
<dbReference type="GeneID" id="59259580"/>
<protein>
    <submittedName>
        <fullName evidence="3">Putative carbon-nitrogen hydrolase protein</fullName>
    </submittedName>
</protein>
<dbReference type="PANTHER" id="PTHR11750">
    <property type="entry name" value="PROTEIN N-TERMINAL AMIDASE"/>
    <property type="match status" value="1"/>
</dbReference>